<proteinExistence type="predicted"/>
<dbReference type="InterPro" id="IPR050834">
    <property type="entry name" value="Glycosyltransf_2"/>
</dbReference>
<feature type="domain" description="Glycosyltransferase 2-like" evidence="1">
    <location>
        <begin position="12"/>
        <end position="179"/>
    </location>
</feature>
<keyword evidence="2" id="KW-0328">Glycosyltransferase</keyword>
<name>A0ABT8K717_9MICC</name>
<protein>
    <submittedName>
        <fullName evidence="2">Glycosyltransferase family 2 protein</fullName>
        <ecNumber evidence="2">2.4.-.-</ecNumber>
    </submittedName>
</protein>
<dbReference type="SUPFAM" id="SSF53448">
    <property type="entry name" value="Nucleotide-diphospho-sugar transferases"/>
    <property type="match status" value="1"/>
</dbReference>
<organism evidence="2 3">
    <name type="scientific">Arthrobacter burdickii</name>
    <dbReference type="NCBI Taxonomy" id="3035920"/>
    <lineage>
        <taxon>Bacteria</taxon>
        <taxon>Bacillati</taxon>
        <taxon>Actinomycetota</taxon>
        <taxon>Actinomycetes</taxon>
        <taxon>Micrococcales</taxon>
        <taxon>Micrococcaceae</taxon>
        <taxon>Arthrobacter</taxon>
    </lineage>
</organism>
<dbReference type="Gene3D" id="3.90.550.10">
    <property type="entry name" value="Spore Coat Polysaccharide Biosynthesis Protein SpsA, Chain A"/>
    <property type="match status" value="1"/>
</dbReference>
<dbReference type="CDD" id="cd00761">
    <property type="entry name" value="Glyco_tranf_GTA_type"/>
    <property type="match status" value="1"/>
</dbReference>
<dbReference type="Proteomes" id="UP001174209">
    <property type="component" value="Unassembled WGS sequence"/>
</dbReference>
<dbReference type="InterPro" id="IPR029044">
    <property type="entry name" value="Nucleotide-diphossugar_trans"/>
</dbReference>
<keyword evidence="3" id="KW-1185">Reference proteome</keyword>
<evidence type="ECO:0000313" key="3">
    <source>
        <dbReference type="Proteomes" id="UP001174209"/>
    </source>
</evidence>
<dbReference type="PANTHER" id="PTHR43685">
    <property type="entry name" value="GLYCOSYLTRANSFERASE"/>
    <property type="match status" value="1"/>
</dbReference>
<dbReference type="PANTHER" id="PTHR43685:SF2">
    <property type="entry name" value="GLYCOSYLTRANSFERASE 2-LIKE DOMAIN-CONTAINING PROTEIN"/>
    <property type="match status" value="1"/>
</dbReference>
<dbReference type="Pfam" id="PF00535">
    <property type="entry name" value="Glycos_transf_2"/>
    <property type="match status" value="1"/>
</dbReference>
<gene>
    <name evidence="2" type="ORF">P5G52_17235</name>
</gene>
<comment type="caution">
    <text evidence="2">The sequence shown here is derived from an EMBL/GenBank/DDBJ whole genome shotgun (WGS) entry which is preliminary data.</text>
</comment>
<dbReference type="RefSeq" id="WP_301229808.1">
    <property type="nucleotide sequence ID" value="NZ_JAROCG010000002.1"/>
</dbReference>
<dbReference type="InterPro" id="IPR001173">
    <property type="entry name" value="Glyco_trans_2-like"/>
</dbReference>
<evidence type="ECO:0000259" key="1">
    <source>
        <dbReference type="Pfam" id="PF00535"/>
    </source>
</evidence>
<reference evidence="2" key="1">
    <citation type="submission" date="2023-06" db="EMBL/GenBank/DDBJ databases">
        <title>MT1 and MT2 Draft Genomes of Novel Species.</title>
        <authorList>
            <person name="Venkateswaran K."/>
        </authorList>
    </citation>
    <scope>NUCLEOTIDE SEQUENCE</scope>
    <source>
        <strain evidence="2">IIF3SC-B10</strain>
    </source>
</reference>
<evidence type="ECO:0000313" key="2">
    <source>
        <dbReference type="EMBL" id="MDN4612616.1"/>
    </source>
</evidence>
<dbReference type="EMBL" id="JAROCG010000002">
    <property type="protein sequence ID" value="MDN4612616.1"/>
    <property type="molecule type" value="Genomic_DNA"/>
</dbReference>
<sequence length="332" mass="37933">MNQQLPAAEVAVIMRTKNRSVLLKRAVEDVLKQSLQDWHLVIVNDGGNPTDVDALVATRSDRLRDRVTVLHHDKSRGMEAASNAGIAASTSTYVAIHDDDDSWHPDFLSRTVDYLNTRSDAGVGVRTEIVHERIEDDRIIETGRDPFSPEIRELMLSDALRFNRCVPIGLLYRRELHSEVGGYDESLGAVGDWEFQLRVLQHHTLGFIDGEPLAFWHHRHGTEGDSGNSFLAGKNDHLYFDKYVRERHLHEYAATHGLGALLYLAGAGKEQTDQLHHRMNYSEELLRDLQARSHRTEETLRHLEAAISDASLVSLLRRRYRRFKDRLRPPRS</sequence>
<dbReference type="EC" id="2.4.-.-" evidence="2"/>
<keyword evidence="2" id="KW-0808">Transferase</keyword>
<dbReference type="GO" id="GO:0016757">
    <property type="term" value="F:glycosyltransferase activity"/>
    <property type="evidence" value="ECO:0007669"/>
    <property type="project" value="UniProtKB-KW"/>
</dbReference>
<accession>A0ABT8K717</accession>